<reference evidence="8" key="1">
    <citation type="submission" date="2020-07" db="EMBL/GenBank/DDBJ databases">
        <title>Ethylene signaling mediates host invasion by parasitic plants.</title>
        <authorList>
            <person name="Yoshida S."/>
        </authorList>
    </citation>
    <scope>NUCLEOTIDE SEQUENCE</scope>
    <source>
        <strain evidence="8">Okayama</strain>
    </source>
</reference>
<dbReference type="GO" id="GO:0015245">
    <property type="term" value="F:fatty acid transmembrane transporter activity"/>
    <property type="evidence" value="ECO:0007669"/>
    <property type="project" value="TreeGrafter"/>
</dbReference>
<evidence type="ECO:0000256" key="2">
    <source>
        <dbReference type="ARBA" id="ARBA00007590"/>
    </source>
</evidence>
<dbReference type="Pfam" id="PF03647">
    <property type="entry name" value="Tmemb_14"/>
    <property type="match status" value="1"/>
</dbReference>
<feature type="transmembrane region" description="Helical" evidence="7">
    <location>
        <begin position="165"/>
        <end position="182"/>
    </location>
</feature>
<evidence type="ECO:0000256" key="7">
    <source>
        <dbReference type="SAM" id="Phobius"/>
    </source>
</evidence>
<feature type="transmembrane region" description="Helical" evidence="7">
    <location>
        <begin position="188"/>
        <end position="209"/>
    </location>
</feature>
<dbReference type="Gene3D" id="1.10.10.1740">
    <property type="entry name" value="Transmembrane protein 14-like"/>
    <property type="match status" value="1"/>
</dbReference>
<comment type="similarity">
    <text evidence="2">Belongs to the TMEM14 family.</text>
</comment>
<feature type="compositionally biased region" description="Basic and acidic residues" evidence="6">
    <location>
        <begin position="118"/>
        <end position="133"/>
    </location>
</feature>
<dbReference type="InterPro" id="IPR044890">
    <property type="entry name" value="TMEM14_sf"/>
</dbReference>
<keyword evidence="9" id="KW-1185">Reference proteome</keyword>
<evidence type="ECO:0000256" key="4">
    <source>
        <dbReference type="ARBA" id="ARBA00022989"/>
    </source>
</evidence>
<evidence type="ECO:0000256" key="6">
    <source>
        <dbReference type="SAM" id="MobiDB-lite"/>
    </source>
</evidence>
<dbReference type="PANTHER" id="PTHR12668">
    <property type="entry name" value="TRANSMEMBRANE PROTEIN 14, 15"/>
    <property type="match status" value="1"/>
</dbReference>
<feature type="transmembrane region" description="Helical" evidence="7">
    <location>
        <begin position="216"/>
        <end position="237"/>
    </location>
</feature>
<proteinExistence type="inferred from homology"/>
<evidence type="ECO:0000256" key="1">
    <source>
        <dbReference type="ARBA" id="ARBA00004370"/>
    </source>
</evidence>
<comment type="caution">
    <text evidence="8">The sequence shown here is derived from an EMBL/GenBank/DDBJ whole genome shotgun (WGS) entry which is preliminary data.</text>
</comment>
<dbReference type="InterPro" id="IPR005349">
    <property type="entry name" value="TMEM14"/>
</dbReference>
<comment type="subcellular location">
    <subcellularLocation>
        <location evidence="1">Membrane</location>
    </subcellularLocation>
</comment>
<dbReference type="GO" id="GO:0009706">
    <property type="term" value="C:chloroplast inner membrane"/>
    <property type="evidence" value="ECO:0007669"/>
    <property type="project" value="TreeGrafter"/>
</dbReference>
<keyword evidence="5 7" id="KW-0472">Membrane</keyword>
<dbReference type="Proteomes" id="UP000653305">
    <property type="component" value="Unassembled WGS sequence"/>
</dbReference>
<gene>
    <name evidence="8" type="ORF">PHJA_002207800</name>
</gene>
<keyword evidence="4 7" id="KW-1133">Transmembrane helix</keyword>
<dbReference type="EMBL" id="BMAC01000636">
    <property type="protein sequence ID" value="GFQ00639.1"/>
    <property type="molecule type" value="Genomic_DNA"/>
</dbReference>
<dbReference type="PANTHER" id="PTHR12668:SF37">
    <property type="entry name" value="PROTEIN FATTY ACID EXPORT 2, CHLOROPLASTIC"/>
    <property type="match status" value="1"/>
</dbReference>
<dbReference type="OrthoDB" id="5620at2759"/>
<accession>A0A830CSM3</accession>
<dbReference type="AlphaFoldDB" id="A0A830CSM3"/>
<evidence type="ECO:0000313" key="8">
    <source>
        <dbReference type="EMBL" id="GFQ00639.1"/>
    </source>
</evidence>
<feature type="compositionally biased region" description="Gly residues" evidence="6">
    <location>
        <begin position="93"/>
        <end position="117"/>
    </location>
</feature>
<feature type="region of interest" description="Disordered" evidence="6">
    <location>
        <begin position="79"/>
        <end position="135"/>
    </location>
</feature>
<evidence type="ECO:0000313" key="9">
    <source>
        <dbReference type="Proteomes" id="UP000653305"/>
    </source>
</evidence>
<feature type="transmembrane region" description="Helical" evidence="7">
    <location>
        <begin position="141"/>
        <end position="158"/>
    </location>
</feature>
<protein>
    <submittedName>
        <fullName evidence="8">Upf0136 membrane protein at2g26240</fullName>
    </submittedName>
</protein>
<name>A0A830CSM3_9LAMI</name>
<organism evidence="8 9">
    <name type="scientific">Phtheirospermum japonicum</name>
    <dbReference type="NCBI Taxonomy" id="374723"/>
    <lineage>
        <taxon>Eukaryota</taxon>
        <taxon>Viridiplantae</taxon>
        <taxon>Streptophyta</taxon>
        <taxon>Embryophyta</taxon>
        <taxon>Tracheophyta</taxon>
        <taxon>Spermatophyta</taxon>
        <taxon>Magnoliopsida</taxon>
        <taxon>eudicotyledons</taxon>
        <taxon>Gunneridae</taxon>
        <taxon>Pentapetalae</taxon>
        <taxon>asterids</taxon>
        <taxon>lamiids</taxon>
        <taxon>Lamiales</taxon>
        <taxon>Orobanchaceae</taxon>
        <taxon>Orobanchaceae incertae sedis</taxon>
        <taxon>Phtheirospermum</taxon>
    </lineage>
</organism>
<keyword evidence="3 7" id="KW-0812">Transmembrane</keyword>
<evidence type="ECO:0000256" key="3">
    <source>
        <dbReference type="ARBA" id="ARBA00022692"/>
    </source>
</evidence>
<evidence type="ECO:0000256" key="5">
    <source>
        <dbReference type="ARBA" id="ARBA00023136"/>
    </source>
</evidence>
<sequence>MVEILALSQSSLLLSSRPSPLCTPRRARLVNFSRASLPLTSPANLSPTKPITFSSSHVEQNSIRTRVISDSKVPTTFTVDSAGGGIDILPDSGGPGDNPGGAGGNDGGGGGGDGGGGENDKNEDEGGAHEEKTGMSMSQKLTLGYAASVGIGGLMGYLKGGSTKSLIAGGVSASILYFVYTLLPVNPVLASCVGGVLSATLLGVMGLRFKKSGKVFPAGVVALMSLVMSGGYLHGILRCLH</sequence>